<dbReference type="Gene3D" id="1.20.120.520">
    <property type="entry name" value="nmb1532 protein domain like"/>
    <property type="match status" value="1"/>
</dbReference>
<evidence type="ECO:0000259" key="1">
    <source>
        <dbReference type="Pfam" id="PF01814"/>
    </source>
</evidence>
<dbReference type="InterPro" id="IPR012312">
    <property type="entry name" value="Hemerythrin-like"/>
</dbReference>
<sequence length="186" mass="22007">MINQLSLDHANMERMLHVLDLKYKILQQGERPNFHLMREVVDYILSYMEEFAVSLEQGFVERLKAHVPEHADMAEQLLADYRKLKPRLEHLSDDIDMVLMDNVLPMDRFAEDLKQYLDAHREYLRQEREELFPLLDKRFDAEDTEAFVKAMPVKADQIIERLQESYPELYAELQEADVPPLDSQGS</sequence>
<name>A0A1M7IF98_9GAMM</name>
<dbReference type="STRING" id="29571.SAMN05878437_2725"/>
<dbReference type="RefSeq" id="WP_079554457.1">
    <property type="nucleotide sequence ID" value="NZ_LT670847.1"/>
</dbReference>
<dbReference type="Proteomes" id="UP000190911">
    <property type="component" value="Chromosome I"/>
</dbReference>
<evidence type="ECO:0000313" key="3">
    <source>
        <dbReference type="Proteomes" id="UP000190911"/>
    </source>
</evidence>
<keyword evidence="3" id="KW-1185">Reference proteome</keyword>
<feature type="domain" description="Hemerythrin-like" evidence="1">
    <location>
        <begin position="2"/>
        <end position="135"/>
    </location>
</feature>
<dbReference type="AlphaFoldDB" id="A0A1M7IF98"/>
<protein>
    <submittedName>
        <fullName evidence="2">Hemerythrin-like domain-containing protein</fullName>
    </submittedName>
</protein>
<organism evidence="2 3">
    <name type="scientific">Vreelandella subglaciescola</name>
    <dbReference type="NCBI Taxonomy" id="29571"/>
    <lineage>
        <taxon>Bacteria</taxon>
        <taxon>Pseudomonadati</taxon>
        <taxon>Pseudomonadota</taxon>
        <taxon>Gammaproteobacteria</taxon>
        <taxon>Oceanospirillales</taxon>
        <taxon>Halomonadaceae</taxon>
        <taxon>Vreelandella</taxon>
    </lineage>
</organism>
<dbReference type="OrthoDB" id="7349010at2"/>
<gene>
    <name evidence="2" type="ORF">SAMN05878437_2725</name>
</gene>
<dbReference type="Pfam" id="PF01814">
    <property type="entry name" value="Hemerythrin"/>
    <property type="match status" value="1"/>
</dbReference>
<dbReference type="EMBL" id="LT670847">
    <property type="protein sequence ID" value="SHM39390.1"/>
    <property type="molecule type" value="Genomic_DNA"/>
</dbReference>
<evidence type="ECO:0000313" key="2">
    <source>
        <dbReference type="EMBL" id="SHM39390.1"/>
    </source>
</evidence>
<dbReference type="InParanoid" id="A0A1M7IF98"/>
<proteinExistence type="predicted"/>
<accession>A0A1M7IF98</accession>
<reference evidence="2 3" key="1">
    <citation type="submission" date="2016-11" db="EMBL/GenBank/DDBJ databases">
        <authorList>
            <person name="Jaros S."/>
            <person name="Januszkiewicz K."/>
            <person name="Wedrychowicz H."/>
        </authorList>
    </citation>
    <scope>NUCLEOTIDE SEQUENCE [LARGE SCALE GENOMIC DNA]</scope>
    <source>
        <strain evidence="2 3">ACAM 12</strain>
    </source>
</reference>